<evidence type="ECO:0000313" key="3">
    <source>
        <dbReference type="EMBL" id="SNY94908.1"/>
    </source>
</evidence>
<dbReference type="PANTHER" id="PTHR47814:SF1">
    <property type="entry name" value="PEPTIDYL-TRNA HYDROLASE ARFB"/>
    <property type="match status" value="1"/>
</dbReference>
<dbReference type="Pfam" id="PF00472">
    <property type="entry name" value="RF-1"/>
    <property type="match status" value="1"/>
</dbReference>
<gene>
    <name evidence="3" type="ORF">SAMN06265377_0569</name>
</gene>
<sequence length="139" mass="15969">MHASTLNKEQILKELKFKAIRSSGAGGQHVNKVSSKVELSFFLQSSEGLTQTEKERLLLKLVSRLNKEGVLILQCDEARSQHKNKQIVIQRFFELMKRALQVPKKRKATKPSKSSIEKRLKSKKKAAEKKVSRKKPDWD</sequence>
<dbReference type="SUPFAM" id="SSF110916">
    <property type="entry name" value="Peptidyl-tRNA hydrolase domain-like"/>
    <property type="match status" value="1"/>
</dbReference>
<dbReference type="GO" id="GO:0043022">
    <property type="term" value="F:ribosome binding"/>
    <property type="evidence" value="ECO:0007669"/>
    <property type="project" value="TreeGrafter"/>
</dbReference>
<dbReference type="GO" id="GO:0004045">
    <property type="term" value="F:peptidyl-tRNA hydrolase activity"/>
    <property type="evidence" value="ECO:0007669"/>
    <property type="project" value="TreeGrafter"/>
</dbReference>
<evidence type="ECO:0000259" key="2">
    <source>
        <dbReference type="PROSITE" id="PS00745"/>
    </source>
</evidence>
<feature type="compositionally biased region" description="Basic and acidic residues" evidence="1">
    <location>
        <begin position="128"/>
        <end position="139"/>
    </location>
</feature>
<feature type="region of interest" description="Disordered" evidence="1">
    <location>
        <begin position="103"/>
        <end position="139"/>
    </location>
</feature>
<dbReference type="InterPro" id="IPR000352">
    <property type="entry name" value="Pep_chain_release_fac_I"/>
</dbReference>
<dbReference type="NCBIfam" id="NF006718">
    <property type="entry name" value="PRK09256.1"/>
    <property type="match status" value="1"/>
</dbReference>
<accession>A0A285MCU7</accession>
<keyword evidence="4" id="KW-1185">Reference proteome</keyword>
<dbReference type="PANTHER" id="PTHR47814">
    <property type="entry name" value="PEPTIDYL-TRNA HYDROLASE ARFB"/>
    <property type="match status" value="1"/>
</dbReference>
<dbReference type="PROSITE" id="PS00745">
    <property type="entry name" value="RF_PROK_I"/>
    <property type="match status" value="1"/>
</dbReference>
<dbReference type="RefSeq" id="WP_417935199.1">
    <property type="nucleotide sequence ID" value="NZ_OBEH01000001.1"/>
</dbReference>
<protein>
    <submittedName>
        <fullName evidence="3">Ribosome-associated protein</fullName>
    </submittedName>
</protein>
<name>A0A285MCU7_9FLAO</name>
<organism evidence="3 4">
    <name type="scientific">Flagellimonas pacifica</name>
    <dbReference type="NCBI Taxonomy" id="1247520"/>
    <lineage>
        <taxon>Bacteria</taxon>
        <taxon>Pseudomonadati</taxon>
        <taxon>Bacteroidota</taxon>
        <taxon>Flavobacteriia</taxon>
        <taxon>Flavobacteriales</taxon>
        <taxon>Flavobacteriaceae</taxon>
        <taxon>Flagellimonas</taxon>
    </lineage>
</organism>
<dbReference type="GO" id="GO:0003747">
    <property type="term" value="F:translation release factor activity"/>
    <property type="evidence" value="ECO:0007669"/>
    <property type="project" value="InterPro"/>
</dbReference>
<proteinExistence type="predicted"/>
<dbReference type="AlphaFoldDB" id="A0A285MCU7"/>
<dbReference type="Proteomes" id="UP000219048">
    <property type="component" value="Unassembled WGS sequence"/>
</dbReference>
<evidence type="ECO:0000313" key="4">
    <source>
        <dbReference type="Proteomes" id="UP000219048"/>
    </source>
</evidence>
<evidence type="ECO:0000256" key="1">
    <source>
        <dbReference type="SAM" id="MobiDB-lite"/>
    </source>
</evidence>
<feature type="domain" description="Prokaryotic-type class I peptide chain release factors" evidence="2">
    <location>
        <begin position="21"/>
        <end position="37"/>
    </location>
</feature>
<reference evidence="4" key="1">
    <citation type="submission" date="2017-09" db="EMBL/GenBank/DDBJ databases">
        <authorList>
            <person name="Varghese N."/>
            <person name="Submissions S."/>
        </authorList>
    </citation>
    <scope>NUCLEOTIDE SEQUENCE [LARGE SCALE GENOMIC DNA]</scope>
    <source>
        <strain evidence="4">DSM 25885</strain>
    </source>
</reference>
<dbReference type="Gene3D" id="3.30.160.20">
    <property type="match status" value="1"/>
</dbReference>
<dbReference type="EMBL" id="OBEH01000001">
    <property type="protein sequence ID" value="SNY94908.1"/>
    <property type="molecule type" value="Genomic_DNA"/>
</dbReference>
<dbReference type="GO" id="GO:0072344">
    <property type="term" value="P:rescue of stalled ribosome"/>
    <property type="evidence" value="ECO:0007669"/>
    <property type="project" value="TreeGrafter"/>
</dbReference>